<evidence type="ECO:0000313" key="2">
    <source>
        <dbReference type="EMBL" id="OXA62333.1"/>
    </source>
</evidence>
<reference evidence="2 3" key="1">
    <citation type="submission" date="2015-12" db="EMBL/GenBank/DDBJ databases">
        <title>The genome of Folsomia candida.</title>
        <authorList>
            <person name="Faddeeva A."/>
            <person name="Derks M.F."/>
            <person name="Anvar Y."/>
            <person name="Smit S."/>
            <person name="Van Straalen N."/>
            <person name="Roelofs D."/>
        </authorList>
    </citation>
    <scope>NUCLEOTIDE SEQUENCE [LARGE SCALE GENOMIC DNA]</scope>
    <source>
        <strain evidence="2 3">VU population</strain>
        <tissue evidence="2">Whole body</tissue>
    </source>
</reference>
<evidence type="ECO:0000313" key="3">
    <source>
        <dbReference type="Proteomes" id="UP000198287"/>
    </source>
</evidence>
<dbReference type="EMBL" id="LNIX01000001">
    <property type="protein sequence ID" value="OXA62333.1"/>
    <property type="molecule type" value="Genomic_DNA"/>
</dbReference>
<dbReference type="Proteomes" id="UP000198287">
    <property type="component" value="Unassembled WGS sequence"/>
</dbReference>
<keyword evidence="1" id="KW-0732">Signal</keyword>
<proteinExistence type="predicted"/>
<dbReference type="AlphaFoldDB" id="A0A226EXK1"/>
<sequence>MLSKLTFQLFAIALFALFHRTSAVSFNEPCTPTAFCDLSVGLVCENALCRCAQGPLTSQVSYNLEWDSGRGECVGQKESACVGTRQSPVPTGMKAIHCVDPLTCIQLPDMPLGVGSCINVPKVSLNGTSCTKDAFCDSSRSLVCTDGLCTCATSRRNTSPDYKLVWDVDNCVATIGAPCIGTNESPVAAGHKRIECIQDSECVQVSGQTPGVGTCVSTTTQNTATMMYSGIQIWTIMTMIAIVMYHN</sequence>
<gene>
    <name evidence="2" type="ORF">Fcan01_01679</name>
</gene>
<feature type="signal peptide" evidence="1">
    <location>
        <begin position="1"/>
        <end position="23"/>
    </location>
</feature>
<dbReference type="OrthoDB" id="8287917at2759"/>
<comment type="caution">
    <text evidence="2">The sequence shown here is derived from an EMBL/GenBank/DDBJ whole genome shotgun (WGS) entry which is preliminary data.</text>
</comment>
<protein>
    <submittedName>
        <fullName evidence="2">Uncharacterized protein</fullName>
    </submittedName>
</protein>
<keyword evidence="3" id="KW-1185">Reference proteome</keyword>
<evidence type="ECO:0000256" key="1">
    <source>
        <dbReference type="SAM" id="SignalP"/>
    </source>
</evidence>
<organism evidence="2 3">
    <name type="scientific">Folsomia candida</name>
    <name type="common">Springtail</name>
    <dbReference type="NCBI Taxonomy" id="158441"/>
    <lineage>
        <taxon>Eukaryota</taxon>
        <taxon>Metazoa</taxon>
        <taxon>Ecdysozoa</taxon>
        <taxon>Arthropoda</taxon>
        <taxon>Hexapoda</taxon>
        <taxon>Collembola</taxon>
        <taxon>Entomobryomorpha</taxon>
        <taxon>Isotomoidea</taxon>
        <taxon>Isotomidae</taxon>
        <taxon>Proisotominae</taxon>
        <taxon>Folsomia</taxon>
    </lineage>
</organism>
<feature type="chain" id="PRO_5012578789" evidence="1">
    <location>
        <begin position="24"/>
        <end position="247"/>
    </location>
</feature>
<name>A0A226EXK1_FOLCA</name>
<accession>A0A226EXK1</accession>